<dbReference type="PANTHER" id="PTHR43818">
    <property type="entry name" value="BCDNA.GH03377"/>
    <property type="match status" value="1"/>
</dbReference>
<dbReference type="Pfam" id="PF01408">
    <property type="entry name" value="GFO_IDH_MocA"/>
    <property type="match status" value="1"/>
</dbReference>
<gene>
    <name evidence="8" type="primary">nagA_2</name>
    <name evidence="8" type="ORF">BEI61_06051</name>
</gene>
<comment type="cofactor">
    <cofactor evidence="1">
        <name>NAD(+)</name>
        <dbReference type="ChEBI" id="CHEBI:57540"/>
    </cofactor>
</comment>
<keyword evidence="4" id="KW-0520">NAD</keyword>
<evidence type="ECO:0000256" key="1">
    <source>
        <dbReference type="ARBA" id="ARBA00001911"/>
    </source>
</evidence>
<dbReference type="PATRIC" id="fig|1432052.4.peg.6699"/>
<keyword evidence="5 8" id="KW-0326">Glycosidase</keyword>
<evidence type="ECO:0000259" key="6">
    <source>
        <dbReference type="Pfam" id="PF01408"/>
    </source>
</evidence>
<evidence type="ECO:0000313" key="8">
    <source>
        <dbReference type="EMBL" id="ODM02052.1"/>
    </source>
</evidence>
<evidence type="ECO:0000256" key="5">
    <source>
        <dbReference type="ARBA" id="ARBA00023295"/>
    </source>
</evidence>
<evidence type="ECO:0000256" key="4">
    <source>
        <dbReference type="ARBA" id="ARBA00023027"/>
    </source>
</evidence>
<dbReference type="EC" id="3.2.1.49" evidence="8"/>
<evidence type="ECO:0000256" key="3">
    <source>
        <dbReference type="ARBA" id="ARBA00022801"/>
    </source>
</evidence>
<comment type="similarity">
    <text evidence="2">Belongs to the Gfo/Idh/MocA family. Glycosyl hydrolase 109 subfamily.</text>
</comment>
<evidence type="ECO:0000313" key="9">
    <source>
        <dbReference type="Proteomes" id="UP000094067"/>
    </source>
</evidence>
<dbReference type="InterPro" id="IPR049303">
    <property type="entry name" value="Glyco_hydro_109_C"/>
</dbReference>
<feature type="domain" description="Gfo/Idh/MocA-like oxidoreductase N-terminal" evidence="6">
    <location>
        <begin position="5"/>
        <end position="125"/>
    </location>
</feature>
<dbReference type="Gene3D" id="3.30.360.10">
    <property type="entry name" value="Dihydrodipicolinate Reductase, domain 2"/>
    <property type="match status" value="1"/>
</dbReference>
<keyword evidence="3 8" id="KW-0378">Hydrolase</keyword>
<dbReference type="PANTHER" id="PTHR43818:SF1">
    <property type="entry name" value="GLYCOSYL HYDROLASE FAMILY 109 PROTEIN"/>
    <property type="match status" value="1"/>
</dbReference>
<name>A0A1E2ZZX7_9FIRM</name>
<dbReference type="Proteomes" id="UP000094067">
    <property type="component" value="Unassembled WGS sequence"/>
</dbReference>
<dbReference type="GO" id="GO:0008456">
    <property type="term" value="F:alpha-N-acetylgalactosaminidase activity"/>
    <property type="evidence" value="ECO:0007669"/>
    <property type="project" value="UniProtKB-EC"/>
</dbReference>
<sequence length="403" mass="45679">MKKLSVGIIGLGNRGYGLLKDAILRMPSVKVTAVCDVYEDRCEEAVRLTEELCGHIPAWTTDYRELLARKDVEAVVISCAWESHIPVAVEAMQAGIAVGMEVGGAYSIRQCWDLVEAYERTGTPFMFLENCCYGRRELMALNMVRQGLFGEVVHCRGGYMHDLREEVGTGLEKRHYRLRNYKFRNAENYPTHELGPIAKILHINHGNRMLTLTSMASRAEGMHAFAKERHPENESLVQTRFAQGDVVNTIIKCAGGETILLTLNTTLPRFYSRDFTVCGTKGMYEEENDTVFLDGKYTEEEEFDFRKYWGNAKEYEEEYDHPIWKDFLNDGVLGGHGGMDWLVLRAFFDSVIEKRPCPVDVYDAASWMCITALSEESIALGGQPVAVPDFTNGMWMNSEEPEL</sequence>
<dbReference type="AlphaFoldDB" id="A0A1E2ZZX7"/>
<dbReference type="SUPFAM" id="SSF51735">
    <property type="entry name" value="NAD(P)-binding Rossmann-fold domains"/>
    <property type="match status" value="1"/>
</dbReference>
<dbReference type="EMBL" id="MCGH01000005">
    <property type="protein sequence ID" value="ODM02052.1"/>
    <property type="molecule type" value="Genomic_DNA"/>
</dbReference>
<reference evidence="8 9" key="1">
    <citation type="submission" date="2016-07" db="EMBL/GenBank/DDBJ databases">
        <title>Characterization of isolates of Eisenbergiella tayi derived from blood cultures, using whole genome sequencing.</title>
        <authorList>
            <person name="Burdz T."/>
            <person name="Wiebe D."/>
            <person name="Huynh C."/>
            <person name="Bernard K."/>
        </authorList>
    </citation>
    <scope>NUCLEOTIDE SEQUENCE [LARGE SCALE GENOMIC DNA]</scope>
    <source>
        <strain evidence="8 9">NML 110608</strain>
    </source>
</reference>
<protein>
    <submittedName>
        <fullName evidence="8">Alpha-N-acetylgalactosaminidase</fullName>
        <ecNumber evidence="8">3.2.1.49</ecNumber>
    </submittedName>
</protein>
<proteinExistence type="inferred from homology"/>
<dbReference type="Gene3D" id="3.40.50.720">
    <property type="entry name" value="NAD(P)-binding Rossmann-like Domain"/>
    <property type="match status" value="1"/>
</dbReference>
<evidence type="ECO:0000256" key="2">
    <source>
        <dbReference type="ARBA" id="ARBA00009329"/>
    </source>
</evidence>
<dbReference type="InterPro" id="IPR000683">
    <property type="entry name" value="Gfo/Idh/MocA-like_OxRdtase_N"/>
</dbReference>
<feature type="domain" description="Glycosyl hydrolase 109 C-terminal" evidence="7">
    <location>
        <begin position="138"/>
        <end position="303"/>
    </location>
</feature>
<dbReference type="RefSeq" id="WP_069155269.1">
    <property type="nucleotide sequence ID" value="NZ_MCGH01000005.1"/>
</dbReference>
<accession>A0A1E2ZZX7</accession>
<dbReference type="GO" id="GO:0000166">
    <property type="term" value="F:nucleotide binding"/>
    <property type="evidence" value="ECO:0007669"/>
    <property type="project" value="InterPro"/>
</dbReference>
<evidence type="ECO:0000259" key="7">
    <source>
        <dbReference type="Pfam" id="PF21252"/>
    </source>
</evidence>
<dbReference type="InterPro" id="IPR050463">
    <property type="entry name" value="Gfo/Idh/MocA_oxidrdct_glycsds"/>
</dbReference>
<organism evidence="8 9">
    <name type="scientific">Eisenbergiella tayi</name>
    <dbReference type="NCBI Taxonomy" id="1432052"/>
    <lineage>
        <taxon>Bacteria</taxon>
        <taxon>Bacillati</taxon>
        <taxon>Bacillota</taxon>
        <taxon>Clostridia</taxon>
        <taxon>Lachnospirales</taxon>
        <taxon>Lachnospiraceae</taxon>
        <taxon>Eisenbergiella</taxon>
    </lineage>
</organism>
<comment type="caution">
    <text evidence="8">The sequence shown here is derived from an EMBL/GenBank/DDBJ whole genome shotgun (WGS) entry which is preliminary data.</text>
</comment>
<dbReference type="InterPro" id="IPR036291">
    <property type="entry name" value="NAD(P)-bd_dom_sf"/>
</dbReference>
<dbReference type="Pfam" id="PF21252">
    <property type="entry name" value="Glyco_hydro_109_C"/>
    <property type="match status" value="1"/>
</dbReference>